<dbReference type="RefSeq" id="WP_023790123.1">
    <property type="nucleotide sequence ID" value="NC_022998.1"/>
</dbReference>
<dbReference type="OrthoDB" id="9811823at2"/>
<protein>
    <recommendedName>
        <fullName evidence="4">tRNA pseudouridine synthase A</fullName>
        <ecNumber evidence="4">5.4.99.12</ecNumber>
    </recommendedName>
    <alternativeName>
        <fullName evidence="4">tRNA pseudouridine(38-40) synthase</fullName>
    </alternativeName>
    <alternativeName>
        <fullName evidence="4">tRNA pseudouridylate synthase I</fullName>
    </alternativeName>
    <alternativeName>
        <fullName evidence="4">tRNA-uridine isomerase I</fullName>
    </alternativeName>
</protein>
<dbReference type="CDD" id="cd02570">
    <property type="entry name" value="PseudoU_synth_EcTruA"/>
    <property type="match status" value="1"/>
</dbReference>
<dbReference type="PANTHER" id="PTHR11142:SF0">
    <property type="entry name" value="TRNA PSEUDOURIDINE SYNTHASE-LIKE 1"/>
    <property type="match status" value="1"/>
</dbReference>
<dbReference type="GO" id="GO:0031119">
    <property type="term" value="P:tRNA pseudouridine synthesis"/>
    <property type="evidence" value="ECO:0007669"/>
    <property type="project" value="UniProtKB-UniRule"/>
</dbReference>
<feature type="active site" description="Nucleophile" evidence="4 5">
    <location>
        <position position="54"/>
    </location>
</feature>
<accession>V5RJK0</accession>
<evidence type="ECO:0000256" key="5">
    <source>
        <dbReference type="PIRSR" id="PIRSR001430-1"/>
    </source>
</evidence>
<name>V5RJK0_SPIAP</name>
<dbReference type="HAMAP" id="MF_00171">
    <property type="entry name" value="TruA"/>
    <property type="match status" value="1"/>
</dbReference>
<dbReference type="GO" id="GO:0003723">
    <property type="term" value="F:RNA binding"/>
    <property type="evidence" value="ECO:0007669"/>
    <property type="project" value="InterPro"/>
</dbReference>
<dbReference type="EMBL" id="CP006682">
    <property type="protein sequence ID" value="AHB36739.1"/>
    <property type="molecule type" value="Genomic_DNA"/>
</dbReference>
<dbReference type="Gene3D" id="3.30.70.580">
    <property type="entry name" value="Pseudouridine synthase I, catalytic domain, N-terminal subdomain"/>
    <property type="match status" value="1"/>
</dbReference>
<dbReference type="PANTHER" id="PTHR11142">
    <property type="entry name" value="PSEUDOURIDYLATE SYNTHASE"/>
    <property type="match status" value="1"/>
</dbReference>
<dbReference type="HOGENOM" id="CLU_014673_0_1_14"/>
<dbReference type="InterPro" id="IPR020103">
    <property type="entry name" value="PsdUridine_synth_cat_dom_sf"/>
</dbReference>
<dbReference type="GO" id="GO:0160147">
    <property type="term" value="F:tRNA pseudouridine(38-40) synthase activity"/>
    <property type="evidence" value="ECO:0007669"/>
    <property type="project" value="UniProtKB-EC"/>
</dbReference>
<dbReference type="EC" id="5.4.99.12" evidence="4"/>
<reference evidence="9 10" key="1">
    <citation type="journal article" date="2014" name="Genome Announc.">
        <title>Complete Genome Sequence of Spiroplasma apis B31T (ATCC 33834), a Bacterium Associated with May Disease of Honeybees (Apis mellifera).</title>
        <authorList>
            <person name="Ku C."/>
            <person name="Lo W.S."/>
            <person name="Chen L.L."/>
            <person name="Kuo C.H."/>
        </authorList>
    </citation>
    <scope>NUCLEOTIDE SEQUENCE [LARGE SCALE GENOMIC DNA]</scope>
    <source>
        <strain evidence="9">B31</strain>
    </source>
</reference>
<dbReference type="AlphaFoldDB" id="V5RJK0"/>
<gene>
    <name evidence="4 9" type="primary">truA</name>
    <name evidence="9" type="ORF">SAPIS_v1c08940</name>
</gene>
<dbReference type="InterPro" id="IPR020097">
    <property type="entry name" value="PsdUridine_synth_TruA_a/b_dom"/>
</dbReference>
<comment type="subunit">
    <text evidence="4">Homodimer.</text>
</comment>
<keyword evidence="3 4" id="KW-0413">Isomerase</keyword>
<dbReference type="Gene3D" id="3.30.70.660">
    <property type="entry name" value="Pseudouridine synthase I, catalytic domain, C-terminal subdomain"/>
    <property type="match status" value="1"/>
</dbReference>
<keyword evidence="2 4" id="KW-0819">tRNA processing</keyword>
<dbReference type="NCBIfam" id="TIGR00071">
    <property type="entry name" value="hisT_truA"/>
    <property type="match status" value="1"/>
</dbReference>
<evidence type="ECO:0000313" key="9">
    <source>
        <dbReference type="EMBL" id="AHB36739.1"/>
    </source>
</evidence>
<feature type="binding site" evidence="4 6">
    <location>
        <position position="111"/>
    </location>
    <ligand>
        <name>substrate</name>
    </ligand>
</feature>
<evidence type="ECO:0000256" key="1">
    <source>
        <dbReference type="ARBA" id="ARBA00009375"/>
    </source>
</evidence>
<keyword evidence="10" id="KW-1185">Reference proteome</keyword>
<evidence type="ECO:0000259" key="8">
    <source>
        <dbReference type="Pfam" id="PF01416"/>
    </source>
</evidence>
<sequence>MKNYYVFTLEYDGTDFCGWAKQSNQKTIQGALEKAIFKVTKGTSFRLVGASKTDSGVHAKDQKVWIELDFKPIFPGFIRAINSSLPLGIMIKDFESVDASFKVRNCKEKIYKYIIKTNKRSVFEDRFYYVPKRPLNFEKLNEALKLFIGEHDFINFSGLTKLEADVINTKREIKDITLKFSKDIYTIEFVAKGFIRYQIRMILGAAFAYALNKIEKSDIIKVLNKEANKLPYIADPRGLILYKITY</sequence>
<dbReference type="STRING" id="1276258.SAPIS_v1c08940"/>
<dbReference type="InterPro" id="IPR020094">
    <property type="entry name" value="TruA/RsuA/RluB/E/F_N"/>
</dbReference>
<evidence type="ECO:0000256" key="6">
    <source>
        <dbReference type="PIRSR" id="PIRSR001430-2"/>
    </source>
</evidence>
<comment type="function">
    <text evidence="4">Formation of pseudouridine at positions 38, 39 and 40 in the anticodon stem and loop of transfer RNAs.</text>
</comment>
<dbReference type="InterPro" id="IPR001406">
    <property type="entry name" value="PsdUridine_synth_TruA"/>
</dbReference>
<proteinExistence type="inferred from homology"/>
<feature type="domain" description="Pseudouridine synthase I TruA alpha/beta" evidence="8">
    <location>
        <begin position="143"/>
        <end position="246"/>
    </location>
</feature>
<dbReference type="PIRSF" id="PIRSF001430">
    <property type="entry name" value="tRNA_psdUrid_synth"/>
    <property type="match status" value="1"/>
</dbReference>
<comment type="catalytic activity">
    <reaction evidence="4 7">
        <text>uridine(38/39/40) in tRNA = pseudouridine(38/39/40) in tRNA</text>
        <dbReference type="Rhea" id="RHEA:22376"/>
        <dbReference type="Rhea" id="RHEA-COMP:10085"/>
        <dbReference type="Rhea" id="RHEA-COMP:10087"/>
        <dbReference type="ChEBI" id="CHEBI:65314"/>
        <dbReference type="ChEBI" id="CHEBI:65315"/>
        <dbReference type="EC" id="5.4.99.12"/>
    </reaction>
</comment>
<organism evidence="9 10">
    <name type="scientific">Spiroplasma apis B31</name>
    <dbReference type="NCBI Taxonomy" id="1276258"/>
    <lineage>
        <taxon>Bacteria</taxon>
        <taxon>Bacillati</taxon>
        <taxon>Mycoplasmatota</taxon>
        <taxon>Mollicutes</taxon>
        <taxon>Entomoplasmatales</taxon>
        <taxon>Spiroplasmataceae</taxon>
        <taxon>Spiroplasma</taxon>
    </lineage>
</organism>
<dbReference type="InterPro" id="IPR020095">
    <property type="entry name" value="PsdUridine_synth_TruA_C"/>
</dbReference>
<evidence type="ECO:0000313" key="10">
    <source>
        <dbReference type="Proteomes" id="UP000018550"/>
    </source>
</evidence>
<evidence type="ECO:0000256" key="4">
    <source>
        <dbReference type="HAMAP-Rule" id="MF_00171"/>
    </source>
</evidence>
<evidence type="ECO:0000256" key="2">
    <source>
        <dbReference type="ARBA" id="ARBA00022694"/>
    </source>
</evidence>
<dbReference type="PATRIC" id="fig|1276258.3.peg.916"/>
<dbReference type="Proteomes" id="UP000018550">
    <property type="component" value="Chromosome"/>
</dbReference>
<comment type="caution">
    <text evidence="4">Lacks conserved residue(s) required for the propagation of feature annotation.</text>
</comment>
<dbReference type="Pfam" id="PF01416">
    <property type="entry name" value="PseudoU_synth_1"/>
    <property type="match status" value="1"/>
</dbReference>
<evidence type="ECO:0000256" key="3">
    <source>
        <dbReference type="ARBA" id="ARBA00023235"/>
    </source>
</evidence>
<comment type="similarity">
    <text evidence="1 4 7">Belongs to the tRNA pseudouridine synthase TruA family.</text>
</comment>
<evidence type="ECO:0000256" key="7">
    <source>
        <dbReference type="RuleBase" id="RU003792"/>
    </source>
</evidence>
<dbReference type="SUPFAM" id="SSF55120">
    <property type="entry name" value="Pseudouridine synthase"/>
    <property type="match status" value="1"/>
</dbReference>
<dbReference type="KEGG" id="sapi:SAPIS_v1c08940"/>
<dbReference type="eggNOG" id="COG0101">
    <property type="taxonomic scope" value="Bacteria"/>
</dbReference>